<keyword evidence="11 17" id="KW-1133">Transmembrane helix</keyword>
<dbReference type="Pfam" id="PF01059">
    <property type="entry name" value="Oxidored_q5_N"/>
    <property type="match status" value="1"/>
</dbReference>
<evidence type="ECO:0000256" key="7">
    <source>
        <dbReference type="ARBA" id="ARBA00022660"/>
    </source>
</evidence>
<keyword evidence="7 17" id="KW-0679">Respiratory chain</keyword>
<dbReference type="GO" id="GO:0042773">
    <property type="term" value="P:ATP synthesis coupled electron transport"/>
    <property type="evidence" value="ECO:0007669"/>
    <property type="project" value="InterPro"/>
</dbReference>
<keyword evidence="13 17" id="KW-0830">Ubiquinone</keyword>
<evidence type="ECO:0000313" key="20">
    <source>
        <dbReference type="EMBL" id="AMM04649.1"/>
    </source>
</evidence>
<dbReference type="InterPro" id="IPR001750">
    <property type="entry name" value="ND/Mrp_TM"/>
</dbReference>
<evidence type="ECO:0000259" key="19">
    <source>
        <dbReference type="Pfam" id="PF01059"/>
    </source>
</evidence>
<evidence type="ECO:0000256" key="16">
    <source>
        <dbReference type="ARBA" id="ARBA00049551"/>
    </source>
</evidence>
<feature type="transmembrane region" description="Helical" evidence="17">
    <location>
        <begin position="252"/>
        <end position="270"/>
    </location>
</feature>
<evidence type="ECO:0000256" key="6">
    <source>
        <dbReference type="ARBA" id="ARBA00022448"/>
    </source>
</evidence>
<keyword evidence="8 17" id="KW-0812">Transmembrane</keyword>
<evidence type="ECO:0000256" key="5">
    <source>
        <dbReference type="ARBA" id="ARBA00021006"/>
    </source>
</evidence>
<keyword evidence="12 17" id="KW-0520">NAD</keyword>
<evidence type="ECO:0000256" key="11">
    <source>
        <dbReference type="ARBA" id="ARBA00022989"/>
    </source>
</evidence>
<feature type="transmembrane region" description="Helical" evidence="17">
    <location>
        <begin position="339"/>
        <end position="363"/>
    </location>
</feature>
<protein>
    <recommendedName>
        <fullName evidence="5 17">NADH-ubiquinone oxidoreductase chain 4</fullName>
        <ecNumber evidence="4 17">7.1.1.2</ecNumber>
    </recommendedName>
</protein>
<feature type="transmembrane region" description="Helical" evidence="17">
    <location>
        <begin position="383"/>
        <end position="406"/>
    </location>
</feature>
<evidence type="ECO:0000256" key="3">
    <source>
        <dbReference type="ARBA" id="ARBA00009025"/>
    </source>
</evidence>
<evidence type="ECO:0000256" key="8">
    <source>
        <dbReference type="ARBA" id="ARBA00022692"/>
    </source>
</evidence>
<keyword evidence="9" id="KW-1278">Translocase</keyword>
<reference evidence="20" key="1">
    <citation type="submission" date="2015-11" db="EMBL/GenBank/DDBJ databases">
        <title>The genome of Folsomia candida.</title>
        <authorList>
            <person name="Faddeeva A."/>
            <person name="Derks M.F.L."/>
            <person name="Anvar Y."/>
            <person name="Smit S."/>
            <person name="Van Straalen N."/>
            <person name="Roelofs D."/>
        </authorList>
    </citation>
    <scope>NUCLEOTIDE SEQUENCE</scope>
</reference>
<evidence type="ECO:0000256" key="15">
    <source>
        <dbReference type="ARBA" id="ARBA00023136"/>
    </source>
</evidence>
<feature type="transmembrane region" description="Helical" evidence="17">
    <location>
        <begin position="21"/>
        <end position="39"/>
    </location>
</feature>
<comment type="function">
    <text evidence="1">Core subunit of the mitochondrial membrane respiratory chain NADH dehydrogenase (Complex I) that is believed to belong to the minimal assembly required for catalysis. Complex I functions in the transfer of electrons from NADH to the respiratory chain. The immediate electron acceptor for the enzyme is believed to be ubiquinone.</text>
</comment>
<evidence type="ECO:0000256" key="9">
    <source>
        <dbReference type="ARBA" id="ARBA00022967"/>
    </source>
</evidence>
<keyword evidence="10 17" id="KW-0249">Electron transport</keyword>
<dbReference type="GO" id="GO:0031966">
    <property type="term" value="C:mitochondrial membrane"/>
    <property type="evidence" value="ECO:0007669"/>
    <property type="project" value="UniProtKB-SubCell"/>
</dbReference>
<dbReference type="EC" id="7.1.1.2" evidence="4 17"/>
<dbReference type="GO" id="GO:0008137">
    <property type="term" value="F:NADH dehydrogenase (ubiquinone) activity"/>
    <property type="evidence" value="ECO:0007669"/>
    <property type="project" value="UniProtKB-UniRule"/>
</dbReference>
<dbReference type="InterPro" id="IPR003918">
    <property type="entry name" value="NADH_UbQ_OxRdtase"/>
</dbReference>
<proteinExistence type="inferred from homology"/>
<feature type="transmembrane region" description="Helical" evidence="17">
    <location>
        <begin position="306"/>
        <end position="327"/>
    </location>
</feature>
<evidence type="ECO:0000256" key="4">
    <source>
        <dbReference type="ARBA" id="ARBA00012944"/>
    </source>
</evidence>
<accession>A0A1S5QM90</accession>
<feature type="transmembrane region" description="Helical" evidence="17">
    <location>
        <begin position="142"/>
        <end position="162"/>
    </location>
</feature>
<dbReference type="PANTHER" id="PTHR43507:SF20">
    <property type="entry name" value="NADH-UBIQUINONE OXIDOREDUCTASE CHAIN 4"/>
    <property type="match status" value="1"/>
</dbReference>
<organism evidence="20">
    <name type="scientific">Folsomia candida</name>
    <name type="common">Springtail</name>
    <dbReference type="NCBI Taxonomy" id="158441"/>
    <lineage>
        <taxon>Eukaryota</taxon>
        <taxon>Metazoa</taxon>
        <taxon>Ecdysozoa</taxon>
        <taxon>Arthropoda</taxon>
        <taxon>Hexapoda</taxon>
        <taxon>Collembola</taxon>
        <taxon>Entomobryomorpha</taxon>
        <taxon>Isotomoidea</taxon>
        <taxon>Isotomidae</taxon>
        <taxon>Proisotominae</taxon>
        <taxon>Folsomia</taxon>
    </lineage>
</organism>
<sequence>MMVNLFFIFLFMGFLKKFKLNLIYVLTFISVYLVIYTLVGQPETFYLDSLFYYDGISFILVSLSAWVSILMIFSSYKIFRFKEHTFYFYSFVFLLLFILLLTFFSGNLMFFYFFFEVSLIPTLLIIMGWGYQPERVQAGMYFLFYTLTASLPLLLLIMYLYMIGGSVSLFYSELLFYSFSGFNFFVITAFMGSMAFLVKLPMYFTHLWLPKAHVEAPVAGSMILAGVLLKLGGYGLMRVLSITGVSVMKFSPYFMGLSLASMMFTGILCCRLNDFKALVAYSSVAHMAMVIGGLMTLYSWGFMGALVMMVAHGVSSSGLFCMVNLYYERTGSRSFFINKGLILSFPIFSLLMFFLCASNIAAPPTINLLSEIFLMASIMSYDYIMLLFFPLGSFLGAVFTLFMFSFSQHGPSYNSLYGFVHSNVREIHTISLHIVPVNFLVLGSNFIFTLY</sequence>
<evidence type="ECO:0000256" key="12">
    <source>
        <dbReference type="ARBA" id="ARBA00023027"/>
    </source>
</evidence>
<gene>
    <name evidence="20" type="primary">nad4</name>
</gene>
<feature type="domain" description="NADH:quinone oxidoreductase/Mrp antiporter transmembrane" evidence="18">
    <location>
        <begin position="105"/>
        <end position="395"/>
    </location>
</feature>
<dbReference type="EMBL" id="KU198392">
    <property type="protein sequence ID" value="AMM04649.1"/>
    <property type="molecule type" value="Genomic_DNA"/>
</dbReference>
<evidence type="ECO:0000259" key="18">
    <source>
        <dbReference type="Pfam" id="PF00361"/>
    </source>
</evidence>
<comment type="subcellular location">
    <subcellularLocation>
        <location evidence="2 17">Mitochondrion membrane</location>
        <topology evidence="2 17">Multi-pass membrane protein</topology>
    </subcellularLocation>
</comment>
<dbReference type="GO" id="GO:0015990">
    <property type="term" value="P:electron transport coupled proton transport"/>
    <property type="evidence" value="ECO:0007669"/>
    <property type="project" value="TreeGrafter"/>
</dbReference>
<comment type="function">
    <text evidence="17">Core subunit of the mitochondrial membrane respiratory chain NADH dehydrogenase (Complex I) which catalyzes electron transfer from NADH through the respiratory chain, using ubiquinone as an electron acceptor. Essential for the catalytic activity and assembly of complex I.</text>
</comment>
<feature type="transmembrane region" description="Helical" evidence="17">
    <location>
        <begin position="427"/>
        <end position="448"/>
    </location>
</feature>
<keyword evidence="15 17" id="KW-0472">Membrane</keyword>
<evidence type="ECO:0000256" key="17">
    <source>
        <dbReference type="RuleBase" id="RU003297"/>
    </source>
</evidence>
<comment type="similarity">
    <text evidence="3 17">Belongs to the complex I subunit 4 family.</text>
</comment>
<dbReference type="AlphaFoldDB" id="A0A1S5QM90"/>
<dbReference type="PRINTS" id="PR01437">
    <property type="entry name" value="NUOXDRDTASE4"/>
</dbReference>
<keyword evidence="14 17" id="KW-0496">Mitochondrion</keyword>
<feature type="transmembrane region" description="Helical" evidence="17">
    <location>
        <begin position="277"/>
        <end position="300"/>
    </location>
</feature>
<feature type="transmembrane region" description="Helical" evidence="17">
    <location>
        <begin position="86"/>
        <end position="104"/>
    </location>
</feature>
<feature type="transmembrane region" description="Helical" evidence="17">
    <location>
        <begin position="174"/>
        <end position="198"/>
    </location>
</feature>
<dbReference type="PANTHER" id="PTHR43507">
    <property type="entry name" value="NADH-UBIQUINONE OXIDOREDUCTASE CHAIN 4"/>
    <property type="match status" value="1"/>
</dbReference>
<name>A0A1S5QM90_FOLCA</name>
<dbReference type="GO" id="GO:0003954">
    <property type="term" value="F:NADH dehydrogenase activity"/>
    <property type="evidence" value="ECO:0007669"/>
    <property type="project" value="TreeGrafter"/>
</dbReference>
<feature type="domain" description="NADH:ubiquinone oxidoreductase chain 4 N-terminal" evidence="19">
    <location>
        <begin position="5"/>
        <end position="102"/>
    </location>
</feature>
<dbReference type="GO" id="GO:0048039">
    <property type="term" value="F:ubiquinone binding"/>
    <property type="evidence" value="ECO:0007669"/>
    <property type="project" value="TreeGrafter"/>
</dbReference>
<evidence type="ECO:0000256" key="1">
    <source>
        <dbReference type="ARBA" id="ARBA00003257"/>
    </source>
</evidence>
<dbReference type="Pfam" id="PF00361">
    <property type="entry name" value="Proton_antipo_M"/>
    <property type="match status" value="1"/>
</dbReference>
<evidence type="ECO:0000256" key="13">
    <source>
        <dbReference type="ARBA" id="ARBA00023075"/>
    </source>
</evidence>
<comment type="catalytic activity">
    <reaction evidence="16 17">
        <text>a ubiquinone + NADH + 5 H(+)(in) = a ubiquinol + NAD(+) + 4 H(+)(out)</text>
        <dbReference type="Rhea" id="RHEA:29091"/>
        <dbReference type="Rhea" id="RHEA-COMP:9565"/>
        <dbReference type="Rhea" id="RHEA-COMP:9566"/>
        <dbReference type="ChEBI" id="CHEBI:15378"/>
        <dbReference type="ChEBI" id="CHEBI:16389"/>
        <dbReference type="ChEBI" id="CHEBI:17976"/>
        <dbReference type="ChEBI" id="CHEBI:57540"/>
        <dbReference type="ChEBI" id="CHEBI:57945"/>
        <dbReference type="EC" id="7.1.1.2"/>
    </reaction>
</comment>
<keyword evidence="6 17" id="KW-0813">Transport</keyword>
<evidence type="ECO:0000256" key="10">
    <source>
        <dbReference type="ARBA" id="ARBA00022982"/>
    </source>
</evidence>
<feature type="transmembrane region" description="Helical" evidence="17">
    <location>
        <begin position="218"/>
        <end position="240"/>
    </location>
</feature>
<evidence type="ECO:0000256" key="14">
    <source>
        <dbReference type="ARBA" id="ARBA00023128"/>
    </source>
</evidence>
<feature type="transmembrane region" description="Helical" evidence="17">
    <location>
        <begin position="110"/>
        <end position="130"/>
    </location>
</feature>
<dbReference type="InterPro" id="IPR000260">
    <property type="entry name" value="NADH4_N"/>
</dbReference>
<geneLocation type="mitochondrion" evidence="20"/>
<evidence type="ECO:0000256" key="2">
    <source>
        <dbReference type="ARBA" id="ARBA00004225"/>
    </source>
</evidence>
<feature type="transmembrane region" description="Helical" evidence="17">
    <location>
        <begin position="51"/>
        <end position="74"/>
    </location>
</feature>